<sequence length="166" mass="18508">MAAGLERAMTIQDWIRFILQSNVVAALVVGSFGVLTLRLGLGKFRSEKWWERKAAAYVAVIEGLHGMQAYTKAIIDEASSDYELSDEYKKALSEASMAGNTEVRKAATIGPLLMSRHASEILGLLVRELDAQKVDEPVIDYHQARLSVLDNALIELRYQAKRDLRT</sequence>
<dbReference type="Proteomes" id="UP000051380">
    <property type="component" value="Unassembled WGS sequence"/>
</dbReference>
<evidence type="ECO:0000313" key="3">
    <source>
        <dbReference type="Proteomes" id="UP000051380"/>
    </source>
</evidence>
<dbReference type="EMBL" id="LJYF01000031">
    <property type="protein sequence ID" value="KRP92482.1"/>
    <property type="molecule type" value="Genomic_DNA"/>
</dbReference>
<name>A0A0R3C4L6_9BRAD</name>
<gene>
    <name evidence="2" type="ORF">AOQ72_30465</name>
</gene>
<feature type="transmembrane region" description="Helical" evidence="1">
    <location>
        <begin position="17"/>
        <end position="41"/>
    </location>
</feature>
<keyword evidence="1" id="KW-0812">Transmembrane</keyword>
<keyword evidence="1" id="KW-1133">Transmembrane helix</keyword>
<evidence type="ECO:0000313" key="2">
    <source>
        <dbReference type="EMBL" id="KRP92482.1"/>
    </source>
</evidence>
<keyword evidence="1" id="KW-0472">Membrane</keyword>
<evidence type="ECO:0000256" key="1">
    <source>
        <dbReference type="SAM" id="Phobius"/>
    </source>
</evidence>
<organism evidence="2 3">
    <name type="scientific">Bradyrhizobium yuanmingense</name>
    <dbReference type="NCBI Taxonomy" id="108015"/>
    <lineage>
        <taxon>Bacteria</taxon>
        <taxon>Pseudomonadati</taxon>
        <taxon>Pseudomonadota</taxon>
        <taxon>Alphaproteobacteria</taxon>
        <taxon>Hyphomicrobiales</taxon>
        <taxon>Nitrobacteraceae</taxon>
        <taxon>Bradyrhizobium</taxon>
    </lineage>
</organism>
<protein>
    <submittedName>
        <fullName evidence="2">Uncharacterized protein</fullName>
    </submittedName>
</protein>
<dbReference type="AlphaFoldDB" id="A0A0R3C4L6"/>
<proteinExistence type="predicted"/>
<accession>A0A0R3C4L6</accession>
<reference evidence="2 3" key="1">
    <citation type="submission" date="2015-09" db="EMBL/GenBank/DDBJ databases">
        <title>Draft Genome Sequence of the Strain BR 3267 (Bradyrhizobium yuanmingense) recommended as inoculant for cowpea in Brazil.</title>
        <authorList>
            <person name="Simoes-Araujo J.L."/>
            <person name="Zilli J.E."/>
        </authorList>
    </citation>
    <scope>NUCLEOTIDE SEQUENCE [LARGE SCALE GENOMIC DNA]</scope>
    <source>
        <strain evidence="2 3">BR3267</strain>
    </source>
</reference>
<comment type="caution">
    <text evidence="2">The sequence shown here is derived from an EMBL/GenBank/DDBJ whole genome shotgun (WGS) entry which is preliminary data.</text>
</comment>